<reference evidence="4" key="2">
    <citation type="journal article" date="2018" name="BMC Genomics">
        <title>A manually annotated Actinidia chinensis var. chinensis (kiwifruit) genome highlights the challenges associated with draft genomes and gene prediction in plants.</title>
        <authorList>
            <person name="Pilkington S.M."/>
            <person name="Crowhurst R."/>
            <person name="Hilario E."/>
            <person name="Nardozza S."/>
            <person name="Fraser L."/>
            <person name="Peng Y."/>
            <person name="Gunaseelan K."/>
            <person name="Simpson R."/>
            <person name="Tahir J."/>
            <person name="Deroles S.C."/>
            <person name="Templeton K."/>
            <person name="Luo Z."/>
            <person name="Davy M."/>
            <person name="Cheng C."/>
            <person name="McNeilage M."/>
            <person name="Scaglione D."/>
            <person name="Liu Y."/>
            <person name="Zhang Q."/>
            <person name="Datson P."/>
            <person name="De Silva N."/>
            <person name="Gardiner S.E."/>
            <person name="Bassett H."/>
            <person name="Chagne D."/>
            <person name="McCallum J."/>
            <person name="Dzierzon H."/>
            <person name="Deng C."/>
            <person name="Wang Y.Y."/>
            <person name="Barron L."/>
            <person name="Manako K."/>
            <person name="Bowen J."/>
            <person name="Foster T.M."/>
            <person name="Erridge Z.A."/>
            <person name="Tiffin H."/>
            <person name="Waite C.N."/>
            <person name="Davies K.M."/>
            <person name="Grierson E.P."/>
            <person name="Laing W.A."/>
            <person name="Kirk R."/>
            <person name="Chen X."/>
            <person name="Wood M."/>
            <person name="Montefiori M."/>
            <person name="Brummell D.A."/>
            <person name="Schwinn K.E."/>
            <person name="Catanach A."/>
            <person name="Fullerton C."/>
            <person name="Li D."/>
            <person name="Meiyalaghan S."/>
            <person name="Nieuwenhuizen N."/>
            <person name="Read N."/>
            <person name="Prakash R."/>
            <person name="Hunter D."/>
            <person name="Zhang H."/>
            <person name="McKenzie M."/>
            <person name="Knabel M."/>
            <person name="Harris A."/>
            <person name="Allan A.C."/>
            <person name="Gleave A."/>
            <person name="Chen A."/>
            <person name="Janssen B.J."/>
            <person name="Plunkett B."/>
            <person name="Ampomah-Dwamena C."/>
            <person name="Voogd C."/>
            <person name="Leif D."/>
            <person name="Lafferty D."/>
            <person name="Souleyre E.J.F."/>
            <person name="Varkonyi-Gasic E."/>
            <person name="Gambi F."/>
            <person name="Hanley J."/>
            <person name="Yao J.L."/>
            <person name="Cheung J."/>
            <person name="David K.M."/>
            <person name="Warren B."/>
            <person name="Marsh K."/>
            <person name="Snowden K.C."/>
            <person name="Lin-Wang K."/>
            <person name="Brian L."/>
            <person name="Martinez-Sanchez M."/>
            <person name="Wang M."/>
            <person name="Ileperuma N."/>
            <person name="Macnee N."/>
            <person name="Campin R."/>
            <person name="McAtee P."/>
            <person name="Drummond R.S.M."/>
            <person name="Espley R.V."/>
            <person name="Ireland H.S."/>
            <person name="Wu R."/>
            <person name="Atkinson R.G."/>
            <person name="Karunairetnam S."/>
            <person name="Bulley S."/>
            <person name="Chunkath S."/>
            <person name="Hanley Z."/>
            <person name="Storey R."/>
            <person name="Thrimawithana A.H."/>
            <person name="Thomson S."/>
            <person name="David C."/>
            <person name="Testolin R."/>
            <person name="Huang H."/>
            <person name="Hellens R.P."/>
            <person name="Schaffer R.J."/>
        </authorList>
    </citation>
    <scope>NUCLEOTIDE SEQUENCE [LARGE SCALE GENOMIC DNA]</scope>
    <source>
        <strain evidence="4">cv. Red5</strain>
    </source>
</reference>
<dbReference type="InParanoid" id="A0A2R6QIC0"/>
<keyword evidence="2" id="KW-0812">Transmembrane</keyword>
<proteinExistence type="predicted"/>
<accession>A0A2R6QIC0</accession>
<dbReference type="EMBL" id="NKQK01000016">
    <property type="protein sequence ID" value="PSS08364.1"/>
    <property type="molecule type" value="Genomic_DNA"/>
</dbReference>
<dbReference type="FunCoup" id="A0A2R6QIC0">
    <property type="interactions" value="1165"/>
</dbReference>
<comment type="caution">
    <text evidence="3">The sequence shown here is derived from an EMBL/GenBank/DDBJ whole genome shotgun (WGS) entry which is preliminary data.</text>
</comment>
<evidence type="ECO:0000256" key="1">
    <source>
        <dbReference type="SAM" id="MobiDB-lite"/>
    </source>
</evidence>
<organism evidence="3 4">
    <name type="scientific">Actinidia chinensis var. chinensis</name>
    <name type="common">Chinese soft-hair kiwi</name>
    <dbReference type="NCBI Taxonomy" id="1590841"/>
    <lineage>
        <taxon>Eukaryota</taxon>
        <taxon>Viridiplantae</taxon>
        <taxon>Streptophyta</taxon>
        <taxon>Embryophyta</taxon>
        <taxon>Tracheophyta</taxon>
        <taxon>Spermatophyta</taxon>
        <taxon>Magnoliopsida</taxon>
        <taxon>eudicotyledons</taxon>
        <taxon>Gunneridae</taxon>
        <taxon>Pentapetalae</taxon>
        <taxon>asterids</taxon>
        <taxon>Ericales</taxon>
        <taxon>Actinidiaceae</taxon>
        <taxon>Actinidia</taxon>
    </lineage>
</organism>
<dbReference type="PANTHER" id="PTHR37202:SF1">
    <property type="entry name" value="ANKYRIN REPEAT PROTEIN"/>
    <property type="match status" value="1"/>
</dbReference>
<protein>
    <submittedName>
        <fullName evidence="3">Histone H1.1 like</fullName>
    </submittedName>
</protein>
<dbReference type="PANTHER" id="PTHR37202">
    <property type="entry name" value="ANKYRIN REPEAT PROTEIN"/>
    <property type="match status" value="1"/>
</dbReference>
<feature type="region of interest" description="Disordered" evidence="1">
    <location>
        <begin position="138"/>
        <end position="211"/>
    </location>
</feature>
<feature type="compositionally biased region" description="Polar residues" evidence="1">
    <location>
        <begin position="144"/>
        <end position="157"/>
    </location>
</feature>
<evidence type="ECO:0000313" key="3">
    <source>
        <dbReference type="EMBL" id="PSS08364.1"/>
    </source>
</evidence>
<sequence>MQEVAGERGGYLHGRGGIKLFLPLFFGVYLFPYIWIDNLSAASYALVELKHAALDSDDLLYLKEQMDAEEDAERLLRRTEKRAFAAFKISLCSLLLIAAKANLADSSPASVPLALRVESKPKSGIRQQDLLKKVVEVKPKRQRVSSTSEGNQNTPNLTKRGLASQPVAEANEEAMKACPPSGLNKAEDVSQMENPVKRLLAAYESSDDEDD</sequence>
<dbReference type="AlphaFoldDB" id="A0A2R6QIC0"/>
<dbReference type="STRING" id="1590841.A0A2R6QIC0"/>
<dbReference type="OMA" id="SECKPHT"/>
<keyword evidence="2" id="KW-1133">Transmembrane helix</keyword>
<keyword evidence="4" id="KW-1185">Reference proteome</keyword>
<reference evidence="3 4" key="1">
    <citation type="submission" date="2017-07" db="EMBL/GenBank/DDBJ databases">
        <title>An improved, manually edited Actinidia chinensis var. chinensis (kiwifruit) genome highlights the challenges associated with draft genomes and gene prediction in plants.</title>
        <authorList>
            <person name="Pilkington S."/>
            <person name="Crowhurst R."/>
            <person name="Hilario E."/>
            <person name="Nardozza S."/>
            <person name="Fraser L."/>
            <person name="Peng Y."/>
            <person name="Gunaseelan K."/>
            <person name="Simpson R."/>
            <person name="Tahir J."/>
            <person name="Deroles S."/>
            <person name="Templeton K."/>
            <person name="Luo Z."/>
            <person name="Davy M."/>
            <person name="Cheng C."/>
            <person name="Mcneilage M."/>
            <person name="Scaglione D."/>
            <person name="Liu Y."/>
            <person name="Zhang Q."/>
            <person name="Datson P."/>
            <person name="De Silva N."/>
            <person name="Gardiner S."/>
            <person name="Bassett H."/>
            <person name="Chagne D."/>
            <person name="Mccallum J."/>
            <person name="Dzierzon H."/>
            <person name="Deng C."/>
            <person name="Wang Y.-Y."/>
            <person name="Barron N."/>
            <person name="Manako K."/>
            <person name="Bowen J."/>
            <person name="Foster T."/>
            <person name="Erridge Z."/>
            <person name="Tiffin H."/>
            <person name="Waite C."/>
            <person name="Davies K."/>
            <person name="Grierson E."/>
            <person name="Laing W."/>
            <person name="Kirk R."/>
            <person name="Chen X."/>
            <person name="Wood M."/>
            <person name="Montefiori M."/>
            <person name="Brummell D."/>
            <person name="Schwinn K."/>
            <person name="Catanach A."/>
            <person name="Fullerton C."/>
            <person name="Li D."/>
            <person name="Meiyalaghan S."/>
            <person name="Nieuwenhuizen N."/>
            <person name="Read N."/>
            <person name="Prakash R."/>
            <person name="Hunter D."/>
            <person name="Zhang H."/>
            <person name="Mckenzie M."/>
            <person name="Knabel M."/>
            <person name="Harris A."/>
            <person name="Allan A."/>
            <person name="Chen A."/>
            <person name="Janssen B."/>
            <person name="Plunkett B."/>
            <person name="Dwamena C."/>
            <person name="Voogd C."/>
            <person name="Leif D."/>
            <person name="Lafferty D."/>
            <person name="Souleyre E."/>
            <person name="Varkonyi-Gasic E."/>
            <person name="Gambi F."/>
            <person name="Hanley J."/>
            <person name="Yao J.-L."/>
            <person name="Cheung J."/>
            <person name="David K."/>
            <person name="Warren B."/>
            <person name="Marsh K."/>
            <person name="Snowden K."/>
            <person name="Lin-Wang K."/>
            <person name="Brian L."/>
            <person name="Martinez-Sanchez M."/>
            <person name="Wang M."/>
            <person name="Ileperuma N."/>
            <person name="Macnee N."/>
            <person name="Campin R."/>
            <person name="Mcatee P."/>
            <person name="Drummond R."/>
            <person name="Espley R."/>
            <person name="Ireland H."/>
            <person name="Wu R."/>
            <person name="Atkinson R."/>
            <person name="Karunairetnam S."/>
            <person name="Bulley S."/>
            <person name="Chunkath S."/>
            <person name="Hanley Z."/>
            <person name="Storey R."/>
            <person name="Thrimawithana A."/>
            <person name="Thomson S."/>
            <person name="David C."/>
            <person name="Testolin R."/>
        </authorList>
    </citation>
    <scope>NUCLEOTIDE SEQUENCE [LARGE SCALE GENOMIC DNA]</scope>
    <source>
        <strain evidence="4">cv. Red5</strain>
        <tissue evidence="3">Young leaf</tissue>
    </source>
</reference>
<dbReference type="Proteomes" id="UP000241394">
    <property type="component" value="Chromosome LG16"/>
</dbReference>
<gene>
    <name evidence="3" type="ORF">CEY00_Acc18699</name>
</gene>
<dbReference type="OrthoDB" id="1935246at2759"/>
<keyword evidence="2" id="KW-0472">Membrane</keyword>
<feature type="transmembrane region" description="Helical" evidence="2">
    <location>
        <begin position="20"/>
        <end position="36"/>
    </location>
</feature>
<evidence type="ECO:0000313" key="4">
    <source>
        <dbReference type="Proteomes" id="UP000241394"/>
    </source>
</evidence>
<dbReference type="Gramene" id="PSS08364">
    <property type="protein sequence ID" value="PSS08364"/>
    <property type="gene ID" value="CEY00_Acc18699"/>
</dbReference>
<evidence type="ECO:0000256" key="2">
    <source>
        <dbReference type="SAM" id="Phobius"/>
    </source>
</evidence>
<name>A0A2R6QIC0_ACTCC</name>